<keyword evidence="1" id="KW-0805">Transcription regulation</keyword>
<evidence type="ECO:0000256" key="1">
    <source>
        <dbReference type="ARBA" id="ARBA00023015"/>
    </source>
</evidence>
<feature type="domain" description="HTH araC/xylS-type" evidence="5">
    <location>
        <begin position="7"/>
        <end position="105"/>
    </location>
</feature>
<evidence type="ECO:0000256" key="3">
    <source>
        <dbReference type="ARBA" id="ARBA00023159"/>
    </source>
</evidence>
<dbReference type="PROSITE" id="PS01124">
    <property type="entry name" value="HTH_ARAC_FAMILY_2"/>
    <property type="match status" value="1"/>
</dbReference>
<dbReference type="PROSITE" id="PS00041">
    <property type="entry name" value="HTH_ARAC_FAMILY_1"/>
    <property type="match status" value="1"/>
</dbReference>
<dbReference type="InterPro" id="IPR018060">
    <property type="entry name" value="HTH_AraC"/>
</dbReference>
<dbReference type="InterPro" id="IPR009057">
    <property type="entry name" value="Homeodomain-like_sf"/>
</dbReference>
<evidence type="ECO:0000313" key="7">
    <source>
        <dbReference type="Proteomes" id="UP000217676"/>
    </source>
</evidence>
<keyword evidence="4" id="KW-0804">Transcription</keyword>
<keyword evidence="2" id="KW-0238">DNA-binding</keyword>
<gene>
    <name evidence="6" type="ORF">SLA_0388</name>
</gene>
<evidence type="ECO:0000256" key="4">
    <source>
        <dbReference type="ARBA" id="ARBA00023163"/>
    </source>
</evidence>
<dbReference type="Pfam" id="PF14525">
    <property type="entry name" value="AraC_binding_2"/>
    <property type="match status" value="1"/>
</dbReference>
<name>A0A160NUT0_STRLU</name>
<dbReference type="Proteomes" id="UP000217676">
    <property type="component" value="Chromosome"/>
</dbReference>
<evidence type="ECO:0000259" key="5">
    <source>
        <dbReference type="PROSITE" id="PS01124"/>
    </source>
</evidence>
<dbReference type="SUPFAM" id="SSF46689">
    <property type="entry name" value="Homeodomain-like"/>
    <property type="match status" value="2"/>
</dbReference>
<dbReference type="AlphaFoldDB" id="A0A160NUT0"/>
<dbReference type="SMART" id="SM00342">
    <property type="entry name" value="HTH_ARAC"/>
    <property type="match status" value="1"/>
</dbReference>
<dbReference type="SUPFAM" id="SSF51215">
    <property type="entry name" value="Regulatory protein AraC"/>
    <property type="match status" value="1"/>
</dbReference>
<accession>A0A160NUT0</accession>
<sequence>MRSTEHAATVDFVERSPHADLRLEHVAAHVGYSPYHLHRSFRRAFGLALHTYVRRRRLTEAARALVDTSDPVLGIALRHGFRGQQSFTSAFSAGYGVPPATWRRTRPFFPLLPYRSPRFTVVWPKACWSARVSPVTFEASGEDGYGGLGMLVTEFRTDVVAGPERFALWREATGQSHMPNRLRSNAHNDFQARMRGLNLSEVQVAGLAYPHLEIARTTKLIRQSDPEVYQFNYFLGGHGTLTVDRRDVALGAGDLVVMDSSRPYQGEVYADPGRWSHVTVQCPRGLLPLPEKAVQRLLAVPISGRHGMGGVLARWLTDLNTRAGEFTRADIPTLASVTLDLLASVIAGCSDAEKALDPEARRSTLRVQINAFVEQHLADPAMTPQTIADAHHISLRHLQQLLAENELRGAVFDLATFNGTWPALAEAVSDE</sequence>
<dbReference type="PANTHER" id="PTHR46796">
    <property type="entry name" value="HTH-TYPE TRANSCRIPTIONAL ACTIVATOR RHAS-RELATED"/>
    <property type="match status" value="1"/>
</dbReference>
<dbReference type="GO" id="GO:0043565">
    <property type="term" value="F:sequence-specific DNA binding"/>
    <property type="evidence" value="ECO:0007669"/>
    <property type="project" value="InterPro"/>
</dbReference>
<dbReference type="EMBL" id="AP017424">
    <property type="protein sequence ID" value="BAU81343.1"/>
    <property type="molecule type" value="Genomic_DNA"/>
</dbReference>
<keyword evidence="7" id="KW-1185">Reference proteome</keyword>
<dbReference type="Gene3D" id="1.10.10.60">
    <property type="entry name" value="Homeodomain-like"/>
    <property type="match status" value="2"/>
</dbReference>
<evidence type="ECO:0000313" key="6">
    <source>
        <dbReference type="EMBL" id="BAU81343.1"/>
    </source>
</evidence>
<evidence type="ECO:0000256" key="2">
    <source>
        <dbReference type="ARBA" id="ARBA00023125"/>
    </source>
</evidence>
<dbReference type="InterPro" id="IPR018062">
    <property type="entry name" value="HTH_AraC-typ_CS"/>
</dbReference>
<dbReference type="GO" id="GO:0003700">
    <property type="term" value="F:DNA-binding transcription factor activity"/>
    <property type="evidence" value="ECO:0007669"/>
    <property type="project" value="InterPro"/>
</dbReference>
<proteinExistence type="predicted"/>
<dbReference type="KEGG" id="slau:SLA_0388"/>
<organism evidence="6 7">
    <name type="scientific">Streptomyces laurentii</name>
    <dbReference type="NCBI Taxonomy" id="39478"/>
    <lineage>
        <taxon>Bacteria</taxon>
        <taxon>Bacillati</taxon>
        <taxon>Actinomycetota</taxon>
        <taxon>Actinomycetes</taxon>
        <taxon>Kitasatosporales</taxon>
        <taxon>Streptomycetaceae</taxon>
        <taxon>Streptomyces</taxon>
    </lineage>
</organism>
<protein>
    <submittedName>
        <fullName evidence="6">AraC family transcriptional regulator</fullName>
    </submittedName>
</protein>
<keyword evidence="3" id="KW-0010">Activator</keyword>
<dbReference type="InterPro" id="IPR035418">
    <property type="entry name" value="AraC-bd_2"/>
</dbReference>
<reference evidence="6 7" key="1">
    <citation type="journal article" date="2016" name="Genome Announc.">
        <title>Complete Genome Sequence of Thiostrepton-Producing Streptomyces laurentii ATCC 31255.</title>
        <authorList>
            <person name="Doi K."/>
            <person name="Fujino Y."/>
            <person name="Nagayoshi Y."/>
            <person name="Ohshima T."/>
            <person name="Ogata S."/>
        </authorList>
    </citation>
    <scope>NUCLEOTIDE SEQUENCE [LARGE SCALE GENOMIC DNA]</scope>
    <source>
        <strain evidence="6 7">ATCC 31255</strain>
    </source>
</reference>
<dbReference type="InterPro" id="IPR050204">
    <property type="entry name" value="AraC_XylS_family_regulators"/>
</dbReference>
<dbReference type="Pfam" id="PF12833">
    <property type="entry name" value="HTH_18"/>
    <property type="match status" value="1"/>
</dbReference>
<dbReference type="InterPro" id="IPR037923">
    <property type="entry name" value="HTH-like"/>
</dbReference>